<comment type="caution">
    <text evidence="2">The sequence shown here is derived from an EMBL/GenBank/DDBJ whole genome shotgun (WGS) entry which is preliminary data.</text>
</comment>
<dbReference type="RefSeq" id="WP_281380853.1">
    <property type="nucleotide sequence ID" value="NZ_JACCBG010000001.1"/>
</dbReference>
<name>A0A7Y9JCH6_9ACTN</name>
<dbReference type="EMBL" id="JACCBG010000001">
    <property type="protein sequence ID" value="NYD43990.1"/>
    <property type="molecule type" value="Genomic_DNA"/>
</dbReference>
<gene>
    <name evidence="1" type="ORF">BJZ21_004004</name>
    <name evidence="2" type="ORF">BJZ21_004073</name>
</gene>
<accession>A0A7Y9JCH6</accession>
<evidence type="ECO:0000313" key="2">
    <source>
        <dbReference type="EMBL" id="NYD43990.1"/>
    </source>
</evidence>
<dbReference type="AlphaFoldDB" id="A0A7Y9JCH6"/>
<evidence type="ECO:0000313" key="3">
    <source>
        <dbReference type="Proteomes" id="UP000535511"/>
    </source>
</evidence>
<dbReference type="Proteomes" id="UP000535511">
    <property type="component" value="Unassembled WGS sequence"/>
</dbReference>
<reference evidence="2 3" key="1">
    <citation type="submission" date="2020-07" db="EMBL/GenBank/DDBJ databases">
        <title>Sequencing the genomes of 1000 actinobacteria strains.</title>
        <authorList>
            <person name="Klenk H.-P."/>
        </authorList>
    </citation>
    <scope>NUCLEOTIDE SEQUENCE [LARGE SCALE GENOMIC DNA]</scope>
    <source>
        <strain evidence="2 3">DSM 21350</strain>
    </source>
</reference>
<protein>
    <submittedName>
        <fullName evidence="2">Uncharacterized protein</fullName>
    </submittedName>
</protein>
<sequence>MFERLAILVLGMGIGAWCTPPASEIVVRLIMGRAALHPDR</sequence>
<evidence type="ECO:0000313" key="1">
    <source>
        <dbReference type="EMBL" id="NYD43921.1"/>
    </source>
</evidence>
<organism evidence="2 3">
    <name type="scientific">Nocardioides panaciterrulae</name>
    <dbReference type="NCBI Taxonomy" id="661492"/>
    <lineage>
        <taxon>Bacteria</taxon>
        <taxon>Bacillati</taxon>
        <taxon>Actinomycetota</taxon>
        <taxon>Actinomycetes</taxon>
        <taxon>Propionibacteriales</taxon>
        <taxon>Nocardioidaceae</taxon>
        <taxon>Nocardioides</taxon>
    </lineage>
</organism>
<keyword evidence="3" id="KW-1185">Reference proteome</keyword>
<dbReference type="EMBL" id="JACCBG010000001">
    <property type="protein sequence ID" value="NYD43921.1"/>
    <property type="molecule type" value="Genomic_DNA"/>
</dbReference>
<proteinExistence type="predicted"/>